<evidence type="ECO:0000313" key="1">
    <source>
        <dbReference type="EMBL" id="RKO61767.1"/>
    </source>
</evidence>
<comment type="caution">
    <text evidence="1">The sequence shown here is derived from an EMBL/GenBank/DDBJ whole genome shotgun (WGS) entry which is preliminary data.</text>
</comment>
<name>A0A420VDL0_9BACI</name>
<evidence type="ECO:0000313" key="2">
    <source>
        <dbReference type="Proteomes" id="UP000286235"/>
    </source>
</evidence>
<proteinExistence type="predicted"/>
<keyword evidence="2" id="KW-1185">Reference proteome</keyword>
<dbReference type="AlphaFoldDB" id="A0A420VDL0"/>
<accession>A0A420VDL0</accession>
<gene>
    <name evidence="1" type="ORF">Cdeb_01238</name>
</gene>
<sequence length="133" mass="15239">MRLPRKKGISCYLKPIATVDYRREEKQAGEGNCLVTYLENEVTFTDGSKATRIGIIRINGKTVRDMAKSLKTAVRTMAGDRPNWWSLQATSLAELKAAYQAGFRNRNLPERLEAHIEAFKFKKRESLHVEYFA</sequence>
<dbReference type="EMBL" id="AZRV01000035">
    <property type="protein sequence ID" value="RKO61767.1"/>
    <property type="molecule type" value="Genomic_DNA"/>
</dbReference>
<organism evidence="1 2">
    <name type="scientific">Caldibacillus debilis GB1</name>
    <dbReference type="NCBI Taxonomy" id="1339248"/>
    <lineage>
        <taxon>Bacteria</taxon>
        <taxon>Bacillati</taxon>
        <taxon>Bacillota</taxon>
        <taxon>Bacilli</taxon>
        <taxon>Bacillales</taxon>
        <taxon>Bacillaceae</taxon>
        <taxon>Caldibacillus</taxon>
    </lineage>
</organism>
<dbReference type="Proteomes" id="UP000286235">
    <property type="component" value="Unassembled WGS sequence"/>
</dbReference>
<dbReference type="RefSeq" id="WP_120669163.1">
    <property type="nucleotide sequence ID" value="NZ_AZRV01000035.1"/>
</dbReference>
<reference evidence="1 2" key="1">
    <citation type="submission" date="2013-12" db="EMBL/GenBank/DDBJ databases">
        <title>Genome and proteome characterization of Caldibacillus debilis GB1 derived from a cellulolytic aero-tolerant co-culture.</title>
        <authorList>
            <person name="Wushke S.T."/>
            <person name="Zhang X."/>
            <person name="Fristensky B."/>
            <person name="Wilkins J.A."/>
            <person name="Levin D.B."/>
            <person name="Sparling R."/>
        </authorList>
    </citation>
    <scope>NUCLEOTIDE SEQUENCE [LARGE SCALE GENOMIC DNA]</scope>
    <source>
        <strain evidence="1 2">GB1</strain>
    </source>
</reference>
<protein>
    <submittedName>
        <fullName evidence="1">Uncharacterized protein</fullName>
    </submittedName>
</protein>